<dbReference type="GO" id="GO:0000160">
    <property type="term" value="P:phosphorelay signal transduction system"/>
    <property type="evidence" value="ECO:0007669"/>
    <property type="project" value="InterPro"/>
</dbReference>
<comment type="caution">
    <text evidence="4">The sequence shown here is derived from an EMBL/GenBank/DDBJ whole genome shotgun (WGS) entry which is preliminary data.</text>
</comment>
<name>A0A9D2T3W6_9FIRM</name>
<evidence type="ECO:0000256" key="2">
    <source>
        <dbReference type="PROSITE-ProRule" id="PRU01091"/>
    </source>
</evidence>
<evidence type="ECO:0000313" key="4">
    <source>
        <dbReference type="EMBL" id="HJC44506.1"/>
    </source>
</evidence>
<dbReference type="EMBL" id="DWWI01000266">
    <property type="protein sequence ID" value="HJC44506.1"/>
    <property type="molecule type" value="Genomic_DNA"/>
</dbReference>
<dbReference type="AlphaFoldDB" id="A0A9D2T3W6"/>
<accession>A0A9D2T3W6</accession>
<evidence type="ECO:0000313" key="5">
    <source>
        <dbReference type="Proteomes" id="UP000823895"/>
    </source>
</evidence>
<dbReference type="InterPro" id="IPR036388">
    <property type="entry name" value="WH-like_DNA-bd_sf"/>
</dbReference>
<dbReference type="InterPro" id="IPR016032">
    <property type="entry name" value="Sig_transdc_resp-reg_C-effctor"/>
</dbReference>
<dbReference type="Gene3D" id="1.10.10.10">
    <property type="entry name" value="Winged helix-like DNA-binding domain superfamily/Winged helix DNA-binding domain"/>
    <property type="match status" value="1"/>
</dbReference>
<feature type="domain" description="OmpR/PhoB-type" evidence="3">
    <location>
        <begin position="1"/>
        <end position="80"/>
    </location>
</feature>
<reference evidence="4" key="1">
    <citation type="journal article" date="2021" name="PeerJ">
        <title>Extensive microbial diversity within the chicken gut microbiome revealed by metagenomics and culture.</title>
        <authorList>
            <person name="Gilroy R."/>
            <person name="Ravi A."/>
            <person name="Getino M."/>
            <person name="Pursley I."/>
            <person name="Horton D.L."/>
            <person name="Alikhan N.F."/>
            <person name="Baker D."/>
            <person name="Gharbi K."/>
            <person name="Hall N."/>
            <person name="Watson M."/>
            <person name="Adriaenssens E.M."/>
            <person name="Foster-Nyarko E."/>
            <person name="Jarju S."/>
            <person name="Secka A."/>
            <person name="Antonio M."/>
            <person name="Oren A."/>
            <person name="Chaudhuri R.R."/>
            <person name="La Ragione R."/>
            <person name="Hildebrand F."/>
            <person name="Pallen M.J."/>
        </authorList>
    </citation>
    <scope>NUCLEOTIDE SEQUENCE</scope>
    <source>
        <strain evidence="4">CHK165-2605</strain>
    </source>
</reference>
<evidence type="ECO:0000259" key="3">
    <source>
        <dbReference type="PROSITE" id="PS51755"/>
    </source>
</evidence>
<evidence type="ECO:0000256" key="1">
    <source>
        <dbReference type="ARBA" id="ARBA00023125"/>
    </source>
</evidence>
<dbReference type="SMART" id="SM00862">
    <property type="entry name" value="Trans_reg_C"/>
    <property type="match status" value="1"/>
</dbReference>
<dbReference type="Proteomes" id="UP000823895">
    <property type="component" value="Unassembled WGS sequence"/>
</dbReference>
<gene>
    <name evidence="4" type="ORF">H9756_12675</name>
</gene>
<feature type="DNA-binding region" description="OmpR/PhoB-type" evidence="2">
    <location>
        <begin position="1"/>
        <end position="80"/>
    </location>
</feature>
<dbReference type="GO" id="GO:0003677">
    <property type="term" value="F:DNA binding"/>
    <property type="evidence" value="ECO:0007669"/>
    <property type="project" value="UniProtKB-UniRule"/>
</dbReference>
<reference evidence="4" key="2">
    <citation type="submission" date="2021-04" db="EMBL/GenBank/DDBJ databases">
        <authorList>
            <person name="Gilroy R."/>
        </authorList>
    </citation>
    <scope>NUCLEOTIDE SEQUENCE</scope>
    <source>
        <strain evidence="4">CHK165-2605</strain>
    </source>
</reference>
<protein>
    <submittedName>
        <fullName evidence="4">Helix-turn-helix domain-containing protein</fullName>
    </submittedName>
</protein>
<sequence>MNGKNLPLSPLEFSALRYLAAHPGWIISQEELYQAVWKEEPVNIKGAVYCTIASLRKKLKAHTCKEYIQTVSGMGYRFNKTPEV</sequence>
<organism evidence="4 5">
    <name type="scientific">Candidatus Mediterraneibacter gallistercoris</name>
    <dbReference type="NCBI Taxonomy" id="2838671"/>
    <lineage>
        <taxon>Bacteria</taxon>
        <taxon>Bacillati</taxon>
        <taxon>Bacillota</taxon>
        <taxon>Clostridia</taxon>
        <taxon>Lachnospirales</taxon>
        <taxon>Lachnospiraceae</taxon>
        <taxon>Mediterraneibacter</taxon>
    </lineage>
</organism>
<dbReference type="PROSITE" id="PS51755">
    <property type="entry name" value="OMPR_PHOB"/>
    <property type="match status" value="1"/>
</dbReference>
<dbReference type="SUPFAM" id="SSF46894">
    <property type="entry name" value="C-terminal effector domain of the bipartite response regulators"/>
    <property type="match status" value="1"/>
</dbReference>
<dbReference type="CDD" id="cd00383">
    <property type="entry name" value="trans_reg_C"/>
    <property type="match status" value="1"/>
</dbReference>
<dbReference type="GO" id="GO:0006355">
    <property type="term" value="P:regulation of DNA-templated transcription"/>
    <property type="evidence" value="ECO:0007669"/>
    <property type="project" value="InterPro"/>
</dbReference>
<keyword evidence="1 2" id="KW-0238">DNA-binding</keyword>
<dbReference type="Pfam" id="PF00486">
    <property type="entry name" value="Trans_reg_C"/>
    <property type="match status" value="1"/>
</dbReference>
<dbReference type="InterPro" id="IPR001867">
    <property type="entry name" value="OmpR/PhoB-type_DNA-bd"/>
</dbReference>
<proteinExistence type="predicted"/>